<protein>
    <submittedName>
        <fullName evidence="3">Glycosyltransferase involved in capsule biosynthesis</fullName>
    </submittedName>
</protein>
<name>A0A852T8S2_9BACI</name>
<reference evidence="4" key="1">
    <citation type="submission" date="2020-07" db="EMBL/GenBank/DDBJ databases">
        <authorList>
            <person name="Partida-Martinez L."/>
            <person name="Huntemann M."/>
            <person name="Clum A."/>
            <person name="Wang J."/>
            <person name="Palaniappan K."/>
            <person name="Ritter S."/>
            <person name="Chen I.-M."/>
            <person name="Stamatis D."/>
            <person name="Reddy T."/>
            <person name="O'Malley R."/>
            <person name="Daum C."/>
            <person name="Shapiro N."/>
            <person name="Ivanova N."/>
            <person name="Kyrpides N."/>
            <person name="Woyke T."/>
        </authorList>
    </citation>
    <scope>NUCLEOTIDE SEQUENCE [LARGE SCALE GENOMIC DNA]</scope>
    <source>
        <strain evidence="4">AT2.8</strain>
    </source>
</reference>
<proteinExistence type="predicted"/>
<organism evidence="3 4">
    <name type="scientific">Neobacillus niacini</name>
    <dbReference type="NCBI Taxonomy" id="86668"/>
    <lineage>
        <taxon>Bacteria</taxon>
        <taxon>Bacillati</taxon>
        <taxon>Bacillota</taxon>
        <taxon>Bacilli</taxon>
        <taxon>Bacillales</taxon>
        <taxon>Bacillaceae</taxon>
        <taxon>Neobacillus</taxon>
    </lineage>
</organism>
<dbReference type="SUPFAM" id="SSF53448">
    <property type="entry name" value="Nucleotide-diphospho-sugar transferases"/>
    <property type="match status" value="1"/>
</dbReference>
<dbReference type="Pfam" id="PF02709">
    <property type="entry name" value="Glyco_transf_7C"/>
    <property type="match status" value="1"/>
</dbReference>
<dbReference type="GO" id="GO:0016740">
    <property type="term" value="F:transferase activity"/>
    <property type="evidence" value="ECO:0007669"/>
    <property type="project" value="UniProtKB-KW"/>
</dbReference>
<comment type="caution">
    <text evidence="3">The sequence shown here is derived from an EMBL/GenBank/DDBJ whole genome shotgun (WGS) entry which is preliminary data.</text>
</comment>
<dbReference type="Gene3D" id="3.90.550.10">
    <property type="entry name" value="Spore Coat Polysaccharide Biosynthesis Protein SpsA, Chain A"/>
    <property type="match status" value="1"/>
</dbReference>
<gene>
    <name evidence="3" type="ORF">F4694_000959</name>
</gene>
<dbReference type="InterPro" id="IPR027791">
    <property type="entry name" value="Galactosyl_T_C"/>
</dbReference>
<evidence type="ECO:0000313" key="4">
    <source>
        <dbReference type="Proteomes" id="UP000548423"/>
    </source>
</evidence>
<evidence type="ECO:0000256" key="1">
    <source>
        <dbReference type="ARBA" id="ARBA00022679"/>
    </source>
</evidence>
<feature type="domain" description="Galactosyltransferase C-terminal" evidence="2">
    <location>
        <begin position="130"/>
        <end position="170"/>
    </location>
</feature>
<evidence type="ECO:0000313" key="3">
    <source>
        <dbReference type="EMBL" id="NYE04215.1"/>
    </source>
</evidence>
<dbReference type="EMBL" id="JACCBX010000002">
    <property type="protein sequence ID" value="NYE04215.1"/>
    <property type="molecule type" value="Genomic_DNA"/>
</dbReference>
<dbReference type="AlphaFoldDB" id="A0A852T8S2"/>
<dbReference type="Proteomes" id="UP000548423">
    <property type="component" value="Unassembled WGS sequence"/>
</dbReference>
<accession>A0A852T8S2</accession>
<keyword evidence="1" id="KW-0808">Transferase</keyword>
<dbReference type="InterPro" id="IPR029044">
    <property type="entry name" value="Nucleotide-diphossugar_trans"/>
</dbReference>
<reference evidence="4" key="2">
    <citation type="submission" date="2020-08" db="EMBL/GenBank/DDBJ databases">
        <title>The Agave Microbiome: Exploring the role of microbial communities in plant adaptations to desert environments.</title>
        <authorList>
            <person name="Partida-Martinez L.P."/>
        </authorList>
    </citation>
    <scope>NUCLEOTIDE SEQUENCE [LARGE SCALE GENOMIC DNA]</scope>
    <source>
        <strain evidence="4">AT2.8</strain>
    </source>
</reference>
<sequence length="231" mass="26018">MGKLSILMPYRPDNGPRDQAFSWVKAFYKKMLAETEICISDCTTPLFSRAQAVNNAAKQATGDIFIIADADIILNPDIINKSVQLLNEHAWIIPYSRVKHISKKSTNELLNTGPSWPPRIHFEVSKTADAGARNFVGGLNIIPRKNFEAVGGFDERFLGYGAEDDAFGHSVNTICGPYLRLDTDIFHLWHPRVRTKSNPHYQANCALLKRYVDAGKSKKRMLSIINERVKD</sequence>
<evidence type="ECO:0000259" key="2">
    <source>
        <dbReference type="Pfam" id="PF02709"/>
    </source>
</evidence>